<reference evidence="6 7" key="1">
    <citation type="submission" date="2020-08" db="EMBL/GenBank/DDBJ databases">
        <title>Whole genome shotgun sequence of Actinocatenispora thailandica NBRC 105041.</title>
        <authorList>
            <person name="Komaki H."/>
            <person name="Tamura T."/>
        </authorList>
    </citation>
    <scope>NUCLEOTIDE SEQUENCE [LARGE SCALE GENOMIC DNA]</scope>
    <source>
        <strain evidence="6 7">NBRC 105041</strain>
    </source>
</reference>
<dbReference type="Proteomes" id="UP000611640">
    <property type="component" value="Chromosome"/>
</dbReference>
<evidence type="ECO:0000313" key="6">
    <source>
        <dbReference type="EMBL" id="BCJ36377.1"/>
    </source>
</evidence>
<feature type="domain" description="HTH tetR-type" evidence="5">
    <location>
        <begin position="1"/>
        <end position="42"/>
    </location>
</feature>
<dbReference type="PANTHER" id="PTHR47506:SF1">
    <property type="entry name" value="HTH-TYPE TRANSCRIPTIONAL REGULATOR YJDC"/>
    <property type="match status" value="1"/>
</dbReference>
<dbReference type="InterPro" id="IPR001647">
    <property type="entry name" value="HTH_TetR"/>
</dbReference>
<dbReference type="AlphaFoldDB" id="A0A7R7DRU6"/>
<dbReference type="PANTHER" id="PTHR47506">
    <property type="entry name" value="TRANSCRIPTIONAL REGULATORY PROTEIN"/>
    <property type="match status" value="1"/>
</dbReference>
<accession>A0A7R7DRU6</accession>
<evidence type="ECO:0000256" key="2">
    <source>
        <dbReference type="ARBA" id="ARBA00023125"/>
    </source>
</evidence>
<dbReference type="InterPro" id="IPR036271">
    <property type="entry name" value="Tet_transcr_reg_TetR-rel_C_sf"/>
</dbReference>
<evidence type="ECO:0000256" key="4">
    <source>
        <dbReference type="PROSITE-ProRule" id="PRU00335"/>
    </source>
</evidence>
<gene>
    <name evidence="6" type="ORF">Athai_38800</name>
</gene>
<organism evidence="6 7">
    <name type="scientific">Actinocatenispora thailandica</name>
    <dbReference type="NCBI Taxonomy" id="227318"/>
    <lineage>
        <taxon>Bacteria</taxon>
        <taxon>Bacillati</taxon>
        <taxon>Actinomycetota</taxon>
        <taxon>Actinomycetes</taxon>
        <taxon>Micromonosporales</taxon>
        <taxon>Micromonosporaceae</taxon>
        <taxon>Actinocatenispora</taxon>
    </lineage>
</organism>
<keyword evidence="2 4" id="KW-0238">DNA-binding</keyword>
<dbReference type="EMBL" id="AP023355">
    <property type="protein sequence ID" value="BCJ36377.1"/>
    <property type="molecule type" value="Genomic_DNA"/>
</dbReference>
<dbReference type="SUPFAM" id="SSF48498">
    <property type="entry name" value="Tetracyclin repressor-like, C-terminal domain"/>
    <property type="match status" value="1"/>
</dbReference>
<keyword evidence="3" id="KW-0804">Transcription</keyword>
<dbReference type="SUPFAM" id="SSF46689">
    <property type="entry name" value="Homeodomain-like"/>
    <property type="match status" value="1"/>
</dbReference>
<dbReference type="Pfam" id="PF00440">
    <property type="entry name" value="TetR_N"/>
    <property type="match status" value="1"/>
</dbReference>
<protein>
    <recommendedName>
        <fullName evidence="5">HTH tetR-type domain-containing protein</fullName>
    </recommendedName>
</protein>
<evidence type="ECO:0000256" key="1">
    <source>
        <dbReference type="ARBA" id="ARBA00023015"/>
    </source>
</evidence>
<evidence type="ECO:0000256" key="3">
    <source>
        <dbReference type="ARBA" id="ARBA00023163"/>
    </source>
</evidence>
<keyword evidence="1" id="KW-0805">Transcription regulation</keyword>
<dbReference type="Gene3D" id="1.10.357.10">
    <property type="entry name" value="Tetracycline Repressor, domain 2"/>
    <property type="match status" value="1"/>
</dbReference>
<sequence>MHTVGIDRIIERAGVAKASLYSTFGSKDELVRSYLAGRHARIVDRVGAAVARHDTPRDQILAIFDSQAETYAAPGFNGCPFVAASAESPRGGVVERETDRYRAWLRGVFAELAAKAGVADPEAVAHQLHVIYDGTSVSARMDHDAAGASRAARAAAVALLETATGPVI</sequence>
<name>A0A7R7DRU6_9ACTN</name>
<dbReference type="KEGG" id="atl:Athai_38800"/>
<dbReference type="InterPro" id="IPR009057">
    <property type="entry name" value="Homeodomain-like_sf"/>
</dbReference>
<dbReference type="GO" id="GO:0003677">
    <property type="term" value="F:DNA binding"/>
    <property type="evidence" value="ECO:0007669"/>
    <property type="project" value="UniProtKB-UniRule"/>
</dbReference>
<keyword evidence="7" id="KW-1185">Reference proteome</keyword>
<feature type="DNA-binding region" description="H-T-H motif" evidence="4">
    <location>
        <begin position="5"/>
        <end position="24"/>
    </location>
</feature>
<evidence type="ECO:0000313" key="7">
    <source>
        <dbReference type="Proteomes" id="UP000611640"/>
    </source>
</evidence>
<proteinExistence type="predicted"/>
<dbReference type="PROSITE" id="PS50977">
    <property type="entry name" value="HTH_TETR_2"/>
    <property type="match status" value="1"/>
</dbReference>
<evidence type="ECO:0000259" key="5">
    <source>
        <dbReference type="PROSITE" id="PS50977"/>
    </source>
</evidence>